<dbReference type="SUPFAM" id="SSF57701">
    <property type="entry name" value="Zn2/Cys6 DNA-binding domain"/>
    <property type="match status" value="1"/>
</dbReference>
<evidence type="ECO:0000256" key="3">
    <source>
        <dbReference type="ARBA" id="ARBA00023125"/>
    </source>
</evidence>
<dbReference type="PROSITE" id="PS50048">
    <property type="entry name" value="ZN2_CY6_FUNGAL_2"/>
    <property type="match status" value="1"/>
</dbReference>
<dbReference type="InterPro" id="IPR001138">
    <property type="entry name" value="Zn2Cys6_DnaBD"/>
</dbReference>
<dbReference type="AlphaFoldDB" id="A0A2G7GB59"/>
<reference evidence="7 8" key="1">
    <citation type="submission" date="2017-05" db="EMBL/GenBank/DDBJ databases">
        <title>Genome sequence for an aflatoxigenic pathogen of Argentinian peanut, Aspergillus arachidicola.</title>
        <authorList>
            <person name="Moore G."/>
            <person name="Beltz S.B."/>
            <person name="Mack B.M."/>
        </authorList>
    </citation>
    <scope>NUCLEOTIDE SEQUENCE [LARGE SCALE GENOMIC DNA]</scope>
    <source>
        <strain evidence="7 8">CBS 117610</strain>
    </source>
</reference>
<dbReference type="InterPro" id="IPR036864">
    <property type="entry name" value="Zn2-C6_fun-type_DNA-bd_sf"/>
</dbReference>
<dbReference type="GO" id="GO:0045944">
    <property type="term" value="P:positive regulation of transcription by RNA polymerase II"/>
    <property type="evidence" value="ECO:0007669"/>
    <property type="project" value="TreeGrafter"/>
</dbReference>
<dbReference type="GO" id="GO:0000981">
    <property type="term" value="F:DNA-binding transcription factor activity, RNA polymerase II-specific"/>
    <property type="evidence" value="ECO:0007669"/>
    <property type="project" value="InterPro"/>
</dbReference>
<comment type="subcellular location">
    <subcellularLocation>
        <location evidence="1">Nucleus</location>
    </subcellularLocation>
</comment>
<dbReference type="EMBL" id="NEXV01000020">
    <property type="protein sequence ID" value="PIG90090.1"/>
    <property type="molecule type" value="Genomic_DNA"/>
</dbReference>
<dbReference type="GO" id="GO:0000976">
    <property type="term" value="F:transcription cis-regulatory region binding"/>
    <property type="evidence" value="ECO:0007669"/>
    <property type="project" value="TreeGrafter"/>
</dbReference>
<proteinExistence type="predicted"/>
<organism evidence="7 8">
    <name type="scientific">Aspergillus arachidicola</name>
    <dbReference type="NCBI Taxonomy" id="656916"/>
    <lineage>
        <taxon>Eukaryota</taxon>
        <taxon>Fungi</taxon>
        <taxon>Dikarya</taxon>
        <taxon>Ascomycota</taxon>
        <taxon>Pezizomycotina</taxon>
        <taxon>Eurotiomycetes</taxon>
        <taxon>Eurotiomycetidae</taxon>
        <taxon>Eurotiales</taxon>
        <taxon>Aspergillaceae</taxon>
        <taxon>Aspergillus</taxon>
        <taxon>Aspergillus subgen. Circumdati</taxon>
    </lineage>
</organism>
<evidence type="ECO:0000256" key="4">
    <source>
        <dbReference type="ARBA" id="ARBA00023163"/>
    </source>
</evidence>
<keyword evidence="5" id="KW-0539">Nucleus</keyword>
<evidence type="ECO:0000313" key="8">
    <source>
        <dbReference type="Proteomes" id="UP000231358"/>
    </source>
</evidence>
<evidence type="ECO:0000259" key="6">
    <source>
        <dbReference type="PROSITE" id="PS50048"/>
    </source>
</evidence>
<dbReference type="PROSITE" id="PS00463">
    <property type="entry name" value="ZN2_CY6_FUNGAL_1"/>
    <property type="match status" value="1"/>
</dbReference>
<feature type="domain" description="Zn(2)-C6 fungal-type" evidence="6">
    <location>
        <begin position="18"/>
        <end position="48"/>
    </location>
</feature>
<comment type="caution">
    <text evidence="7">The sequence shown here is derived from an EMBL/GenBank/DDBJ whole genome shotgun (WGS) entry which is preliminary data.</text>
</comment>
<dbReference type="PANTHER" id="PTHR37534">
    <property type="entry name" value="TRANSCRIPTIONAL ACTIVATOR PROTEIN UGA3"/>
    <property type="match status" value="1"/>
</dbReference>
<keyword evidence="8" id="KW-1185">Reference proteome</keyword>
<evidence type="ECO:0000313" key="7">
    <source>
        <dbReference type="EMBL" id="PIG90090.1"/>
    </source>
</evidence>
<keyword evidence="4" id="KW-0804">Transcription</keyword>
<protein>
    <recommendedName>
        <fullName evidence="6">Zn(2)-C6 fungal-type domain-containing protein</fullName>
    </recommendedName>
</protein>
<dbReference type="Pfam" id="PF11951">
    <property type="entry name" value="Fungal_trans_2"/>
    <property type="match status" value="1"/>
</dbReference>
<dbReference type="SMART" id="SM00066">
    <property type="entry name" value="GAL4"/>
    <property type="match status" value="1"/>
</dbReference>
<gene>
    <name evidence="7" type="ORF">AARAC_001910</name>
</gene>
<evidence type="ECO:0000256" key="2">
    <source>
        <dbReference type="ARBA" id="ARBA00023015"/>
    </source>
</evidence>
<keyword evidence="3" id="KW-0238">DNA-binding</keyword>
<accession>A0A2G7GB59</accession>
<dbReference type="GO" id="GO:0005634">
    <property type="term" value="C:nucleus"/>
    <property type="evidence" value="ECO:0007669"/>
    <property type="project" value="UniProtKB-SubCell"/>
</dbReference>
<keyword evidence="2" id="KW-0805">Transcription regulation</keyword>
<evidence type="ECO:0000256" key="5">
    <source>
        <dbReference type="ARBA" id="ARBA00023242"/>
    </source>
</evidence>
<sequence length="468" mass="53293">MVEDPSKRLRPATRSKDGCLTCRRRKKKCDECHPTCTGCQRNRLTCQWPTKEVVVRMRRPRRRQVLSDMTIPPELAAMVTVFAVPSPSMVRRLLDHFAKHGPMWLTSRMGNRRTAILSHLFPEAMESPLILHCVLMIAAKDLLKYDSSVELQASAVEYYGRAISGLREALSGEQSANEPTSDHNLLAVALFCLHESQNYCHNDQILPHLNAAAALLKPRLHMVAPNSSLRKFLVEMFCYFFSITAFTHSAHLSLSEARQIFEFPGLFEYLQSGSIMGTSQKVFFIVFRVALYLSRAEPTTFSDRRIYRDIVSAEKDLQNNQASFQVCGDMSAETINDGVTFELYRLACMIYLQSLIDESIAISASSIQEMVSSFVTHLSMLPPESASDGFLCWPMVIVGRCAIQQTHRAAISTKFKTIFDKFRSEIFSRNLTMLKQYWRDLERVDRNIMPNFSLAHGMRNFNDAVLMV</sequence>
<evidence type="ECO:0000256" key="1">
    <source>
        <dbReference type="ARBA" id="ARBA00004123"/>
    </source>
</evidence>
<dbReference type="InterPro" id="IPR021858">
    <property type="entry name" value="Fun_TF"/>
</dbReference>
<dbReference type="Gene3D" id="4.10.240.10">
    <property type="entry name" value="Zn(2)-C6 fungal-type DNA-binding domain"/>
    <property type="match status" value="1"/>
</dbReference>
<name>A0A2G7GB59_9EURO</name>
<dbReference type="Proteomes" id="UP000231358">
    <property type="component" value="Unassembled WGS sequence"/>
</dbReference>
<dbReference type="GO" id="GO:0008270">
    <property type="term" value="F:zinc ion binding"/>
    <property type="evidence" value="ECO:0007669"/>
    <property type="project" value="InterPro"/>
</dbReference>
<dbReference type="CDD" id="cd00067">
    <property type="entry name" value="GAL4"/>
    <property type="match status" value="1"/>
</dbReference>
<dbReference type="Pfam" id="PF00172">
    <property type="entry name" value="Zn_clus"/>
    <property type="match status" value="1"/>
</dbReference>
<dbReference type="PANTHER" id="PTHR37534:SF16">
    <property type="entry name" value="ZN(II)2CYS6 TRANSCRIPTION FACTOR (EUROFUNG)-RELATED"/>
    <property type="match status" value="1"/>
</dbReference>